<dbReference type="GO" id="GO:0016853">
    <property type="term" value="F:isomerase activity"/>
    <property type="evidence" value="ECO:0007669"/>
    <property type="project" value="UniProtKB-KW"/>
</dbReference>
<dbReference type="InterPro" id="IPR023405">
    <property type="entry name" value="Topo_IA_core_domain"/>
</dbReference>
<dbReference type="InterPro" id="IPR006171">
    <property type="entry name" value="TOPRIM_dom"/>
</dbReference>
<dbReference type="Proteomes" id="UP000236745">
    <property type="component" value="Unassembled WGS sequence"/>
</dbReference>
<proteinExistence type="predicted"/>
<name>A0A1H5WVY9_9GAMM</name>
<dbReference type="InterPro" id="IPR034144">
    <property type="entry name" value="TOPRIM_TopoIII"/>
</dbReference>
<dbReference type="SMART" id="SM00493">
    <property type="entry name" value="TOPRIM"/>
    <property type="match status" value="1"/>
</dbReference>
<dbReference type="Gene3D" id="3.40.50.140">
    <property type="match status" value="1"/>
</dbReference>
<accession>A0A1H5WVY9</accession>
<keyword evidence="2" id="KW-0413">Isomerase</keyword>
<gene>
    <name evidence="2" type="ORF">SAMN05444390_1011184</name>
</gene>
<sequence>MKLYIAEKPSLARAIAAVLPKPQSKADGCIRCGNGDVVSWCIGHLLEQAEPESYDPAFKQWRYEHLPIVPDQWQLKPRPKVRTQLSVLRKLVKEADQIVHAGDPDRALLRFFY</sequence>
<reference evidence="2 3" key="1">
    <citation type="submission" date="2016-10" db="EMBL/GenBank/DDBJ databases">
        <authorList>
            <person name="de Groot N.N."/>
        </authorList>
    </citation>
    <scope>NUCLEOTIDE SEQUENCE [LARGE SCALE GENOMIC DNA]</scope>
    <source>
        <strain evidence="2 3">DSM 22012</strain>
    </source>
</reference>
<dbReference type="AlphaFoldDB" id="A0A1H5WVY9"/>
<evidence type="ECO:0000313" key="3">
    <source>
        <dbReference type="Proteomes" id="UP000236745"/>
    </source>
</evidence>
<dbReference type="OrthoDB" id="9803554at2"/>
<protein>
    <submittedName>
        <fullName evidence="2">DNA topoisomerase-3</fullName>
    </submittedName>
</protein>
<organism evidence="2 3">
    <name type="scientific">Marinobacterium lutimaris</name>
    <dbReference type="NCBI Taxonomy" id="568106"/>
    <lineage>
        <taxon>Bacteria</taxon>
        <taxon>Pseudomonadati</taxon>
        <taxon>Pseudomonadota</taxon>
        <taxon>Gammaproteobacteria</taxon>
        <taxon>Oceanospirillales</taxon>
        <taxon>Oceanospirillaceae</taxon>
        <taxon>Marinobacterium</taxon>
    </lineage>
</organism>
<feature type="domain" description="Toprim" evidence="1">
    <location>
        <begin position="1"/>
        <end position="113"/>
    </location>
</feature>
<dbReference type="Pfam" id="PF01751">
    <property type="entry name" value="Toprim"/>
    <property type="match status" value="1"/>
</dbReference>
<evidence type="ECO:0000313" key="2">
    <source>
        <dbReference type="EMBL" id="SEG03598.1"/>
    </source>
</evidence>
<dbReference type="CDD" id="cd03362">
    <property type="entry name" value="TOPRIM_TopoIA_TopoIII"/>
    <property type="match status" value="1"/>
</dbReference>
<evidence type="ECO:0000259" key="1">
    <source>
        <dbReference type="PROSITE" id="PS50880"/>
    </source>
</evidence>
<dbReference type="PROSITE" id="PS50880">
    <property type="entry name" value="TOPRIM"/>
    <property type="match status" value="1"/>
</dbReference>
<keyword evidence="3" id="KW-1185">Reference proteome</keyword>
<dbReference type="SUPFAM" id="SSF56712">
    <property type="entry name" value="Prokaryotic type I DNA topoisomerase"/>
    <property type="match status" value="1"/>
</dbReference>
<dbReference type="EMBL" id="FNVQ01000001">
    <property type="protein sequence ID" value="SEG03598.1"/>
    <property type="molecule type" value="Genomic_DNA"/>
</dbReference>